<sequence length="61" mass="6800">MEQIKITLTRSLIGYPQDQRATVKALGLGKIRTSVVKNDTATIRGMIHKVDHLVKVEKVEA</sequence>
<evidence type="ECO:0000256" key="2">
    <source>
        <dbReference type="ARBA" id="ARBA00022980"/>
    </source>
</evidence>
<reference evidence="5" key="1">
    <citation type="submission" date="2019-08" db="EMBL/GenBank/DDBJ databases">
        <authorList>
            <person name="Kucharzyk K."/>
            <person name="Murdoch R.W."/>
            <person name="Higgins S."/>
            <person name="Loffler F."/>
        </authorList>
    </citation>
    <scope>NUCLEOTIDE SEQUENCE</scope>
</reference>
<dbReference type="PANTHER" id="PTHR15892:SF2">
    <property type="entry name" value="LARGE RIBOSOMAL SUBUNIT PROTEIN UL30M"/>
    <property type="match status" value="1"/>
</dbReference>
<comment type="caution">
    <text evidence="5">The sequence shown here is derived from an EMBL/GenBank/DDBJ whole genome shotgun (WGS) entry which is preliminary data.</text>
</comment>
<dbReference type="CDD" id="cd01658">
    <property type="entry name" value="Ribosomal_L30"/>
    <property type="match status" value="1"/>
</dbReference>
<dbReference type="Gene3D" id="3.30.1390.20">
    <property type="entry name" value="Ribosomal protein L30, ferredoxin-like fold domain"/>
    <property type="match status" value="1"/>
</dbReference>
<dbReference type="PROSITE" id="PS00634">
    <property type="entry name" value="RIBOSOMAL_L30"/>
    <property type="match status" value="1"/>
</dbReference>
<feature type="domain" description="Large ribosomal subunit protein uL30-like ferredoxin-like fold" evidence="4">
    <location>
        <begin position="4"/>
        <end position="54"/>
    </location>
</feature>
<dbReference type="EMBL" id="VSSQ01000543">
    <property type="protein sequence ID" value="MPL97158.1"/>
    <property type="molecule type" value="Genomic_DNA"/>
</dbReference>
<keyword evidence="2 5" id="KW-0689">Ribosomal protein</keyword>
<dbReference type="FunFam" id="3.30.1390.20:FF:000001">
    <property type="entry name" value="50S ribosomal protein L30"/>
    <property type="match status" value="1"/>
</dbReference>
<dbReference type="InterPro" id="IPR005996">
    <property type="entry name" value="Ribosomal_uL30_bac-type"/>
</dbReference>
<dbReference type="InterPro" id="IPR036919">
    <property type="entry name" value="Ribo_uL30_ferredoxin-like_sf"/>
</dbReference>
<organism evidence="5">
    <name type="scientific">bioreactor metagenome</name>
    <dbReference type="NCBI Taxonomy" id="1076179"/>
    <lineage>
        <taxon>unclassified sequences</taxon>
        <taxon>metagenomes</taxon>
        <taxon>ecological metagenomes</taxon>
    </lineage>
</organism>
<dbReference type="HAMAP" id="MF_01371_B">
    <property type="entry name" value="Ribosomal_uL30_B"/>
    <property type="match status" value="1"/>
</dbReference>
<evidence type="ECO:0000313" key="5">
    <source>
        <dbReference type="EMBL" id="MPL97158.1"/>
    </source>
</evidence>
<dbReference type="GO" id="GO:0003735">
    <property type="term" value="F:structural constituent of ribosome"/>
    <property type="evidence" value="ECO:0007669"/>
    <property type="project" value="InterPro"/>
</dbReference>
<dbReference type="AlphaFoldDB" id="A0A644W0S6"/>
<evidence type="ECO:0000259" key="4">
    <source>
        <dbReference type="Pfam" id="PF00327"/>
    </source>
</evidence>
<dbReference type="GO" id="GO:0006412">
    <property type="term" value="P:translation"/>
    <property type="evidence" value="ECO:0007669"/>
    <property type="project" value="InterPro"/>
</dbReference>
<dbReference type="PANTHER" id="PTHR15892">
    <property type="entry name" value="MITOCHONDRIAL RIBOSOMAL PROTEIN L30"/>
    <property type="match status" value="1"/>
</dbReference>
<evidence type="ECO:0000256" key="3">
    <source>
        <dbReference type="ARBA" id="ARBA00023274"/>
    </source>
</evidence>
<dbReference type="GO" id="GO:0022625">
    <property type="term" value="C:cytosolic large ribosomal subunit"/>
    <property type="evidence" value="ECO:0007669"/>
    <property type="project" value="TreeGrafter"/>
</dbReference>
<keyword evidence="3" id="KW-0687">Ribonucleoprotein</keyword>
<comment type="similarity">
    <text evidence="1">Belongs to the universal ribosomal protein uL30 family.</text>
</comment>
<dbReference type="SUPFAM" id="SSF55129">
    <property type="entry name" value="Ribosomal protein L30p/L7e"/>
    <property type="match status" value="1"/>
</dbReference>
<dbReference type="InterPro" id="IPR016082">
    <property type="entry name" value="Ribosomal_uL30_ferredoxin-like"/>
</dbReference>
<evidence type="ECO:0000256" key="1">
    <source>
        <dbReference type="ARBA" id="ARBA00007594"/>
    </source>
</evidence>
<dbReference type="Pfam" id="PF00327">
    <property type="entry name" value="Ribosomal_L30"/>
    <property type="match status" value="1"/>
</dbReference>
<dbReference type="PIRSF" id="PIRSF002211">
    <property type="entry name" value="Ribosomal_L30_bac-type"/>
    <property type="match status" value="1"/>
</dbReference>
<protein>
    <submittedName>
        <fullName evidence="5">50S ribosomal protein L30</fullName>
    </submittedName>
</protein>
<dbReference type="InterPro" id="IPR018038">
    <property type="entry name" value="Ribosomal_uL30_CS"/>
</dbReference>
<proteinExistence type="inferred from homology"/>
<gene>
    <name evidence="5" type="primary">rpmD_12</name>
    <name evidence="5" type="ORF">SDC9_43346</name>
</gene>
<dbReference type="NCBIfam" id="TIGR01308">
    <property type="entry name" value="rpmD_bact"/>
    <property type="match status" value="1"/>
</dbReference>
<name>A0A644W0S6_9ZZZZ</name>
<accession>A0A644W0S6</accession>